<proteinExistence type="predicted"/>
<name>A0ABU2NJK4_9PSEU</name>
<keyword evidence="3" id="KW-1185">Reference proteome</keyword>
<reference evidence="3" key="1">
    <citation type="submission" date="2023-07" db="EMBL/GenBank/DDBJ databases">
        <title>30 novel species of actinomycetes from the DSMZ collection.</title>
        <authorList>
            <person name="Nouioui I."/>
        </authorList>
    </citation>
    <scope>NUCLEOTIDE SEQUENCE [LARGE SCALE GENOMIC DNA]</scope>
    <source>
        <strain evidence="3">DSM 45834</strain>
    </source>
</reference>
<evidence type="ECO:0000313" key="3">
    <source>
        <dbReference type="Proteomes" id="UP001183202"/>
    </source>
</evidence>
<evidence type="ECO:0000256" key="1">
    <source>
        <dbReference type="SAM" id="MobiDB-lite"/>
    </source>
</evidence>
<gene>
    <name evidence="2" type="ORF">RM445_31910</name>
</gene>
<evidence type="ECO:0008006" key="4">
    <source>
        <dbReference type="Google" id="ProtNLM"/>
    </source>
</evidence>
<comment type="caution">
    <text evidence="2">The sequence shown here is derived from an EMBL/GenBank/DDBJ whole genome shotgun (WGS) entry which is preliminary data.</text>
</comment>
<protein>
    <recommendedName>
        <fullName evidence="4">IS30 family transposase</fullName>
    </recommendedName>
</protein>
<evidence type="ECO:0000313" key="2">
    <source>
        <dbReference type="EMBL" id="MDT0354079.1"/>
    </source>
</evidence>
<accession>A0ABU2NJK4</accession>
<dbReference type="EMBL" id="JAVREJ010000078">
    <property type="protein sequence ID" value="MDT0354079.1"/>
    <property type="molecule type" value="Genomic_DNA"/>
</dbReference>
<dbReference type="RefSeq" id="WP_311560587.1">
    <property type="nucleotide sequence ID" value="NZ_JAVREJ010000078.1"/>
</dbReference>
<feature type="region of interest" description="Disordered" evidence="1">
    <location>
        <begin position="14"/>
        <end position="33"/>
    </location>
</feature>
<dbReference type="Proteomes" id="UP001183202">
    <property type="component" value="Unassembled WGS sequence"/>
</dbReference>
<sequence>MSALARELIRLRTARTARRGGRRPPPAPRIKEPTYIDDRPAEVAGRAVPGRWKGDLVVGKAGRSAVARLVYASYSRACCRRPCT</sequence>
<organism evidence="2 3">
    <name type="scientific">Pseudonocardia charpentierae</name>
    <dbReference type="NCBI Taxonomy" id="3075545"/>
    <lineage>
        <taxon>Bacteria</taxon>
        <taxon>Bacillati</taxon>
        <taxon>Actinomycetota</taxon>
        <taxon>Actinomycetes</taxon>
        <taxon>Pseudonocardiales</taxon>
        <taxon>Pseudonocardiaceae</taxon>
        <taxon>Pseudonocardia</taxon>
    </lineage>
</organism>